<accession>A0A0S1XEM7</accession>
<proteinExistence type="predicted"/>
<dbReference type="SUPFAM" id="SSF46785">
    <property type="entry name" value="Winged helix' DNA-binding domain"/>
    <property type="match status" value="1"/>
</dbReference>
<dbReference type="Proteomes" id="UP000066042">
    <property type="component" value="Chromosome"/>
</dbReference>
<dbReference type="STRING" id="55802.TBCH5v1_2336"/>
<dbReference type="RefSeq" id="WP_056934658.1">
    <property type="nucleotide sequence ID" value="NZ_CP013050.1"/>
</dbReference>
<evidence type="ECO:0008006" key="3">
    <source>
        <dbReference type="Google" id="ProtNLM"/>
    </source>
</evidence>
<dbReference type="PATRIC" id="fig|55802.8.peg.2316"/>
<name>A0A0S1XEM7_THEBA</name>
<dbReference type="EMBL" id="CP013050">
    <property type="protein sequence ID" value="ALM76231.1"/>
    <property type="molecule type" value="Genomic_DNA"/>
</dbReference>
<evidence type="ECO:0000313" key="1">
    <source>
        <dbReference type="EMBL" id="ALM76231.1"/>
    </source>
</evidence>
<reference evidence="1 2" key="1">
    <citation type="journal article" date="2016" name="Genome Announc.">
        <title>Complete genome sequence of the hyperthermophilic and piezophilic archaeon Thermococcus barophilus Ch5, capable of growth at the expense of hydrogenogenesis from carbon monoxide and formate.</title>
        <authorList>
            <person name="Oger P."/>
            <person name="Sokolova T.G."/>
            <person name="Kozhevnikova D.A."/>
            <person name="Taranov E.A."/>
            <person name="Vannier P."/>
            <person name="Lee H.S."/>
            <person name="Kwon K.K."/>
            <person name="Kang S.G."/>
            <person name="Lee J.H."/>
            <person name="Bonch-Osmolovskaya E.A."/>
            <person name="Lebedinsky A.V."/>
        </authorList>
    </citation>
    <scope>NUCLEOTIDE SEQUENCE [LARGE SCALE GENOMIC DNA]</scope>
    <source>
        <strain evidence="2">Ch5</strain>
    </source>
</reference>
<dbReference type="GeneID" id="26137552"/>
<dbReference type="InterPro" id="IPR036390">
    <property type="entry name" value="WH_DNA-bd_sf"/>
</dbReference>
<dbReference type="Gene3D" id="1.10.10.10">
    <property type="entry name" value="Winged helix-like DNA-binding domain superfamily/Winged helix DNA-binding domain"/>
    <property type="match status" value="1"/>
</dbReference>
<gene>
    <name evidence="1" type="ORF">TBCH5v1_2336</name>
</gene>
<organism evidence="1 2">
    <name type="scientific">Thermococcus barophilus</name>
    <dbReference type="NCBI Taxonomy" id="55802"/>
    <lineage>
        <taxon>Archaea</taxon>
        <taxon>Methanobacteriati</taxon>
        <taxon>Methanobacteriota</taxon>
        <taxon>Thermococci</taxon>
        <taxon>Thermococcales</taxon>
        <taxon>Thermococcaceae</taxon>
        <taxon>Thermococcus</taxon>
    </lineage>
</organism>
<dbReference type="InterPro" id="IPR036388">
    <property type="entry name" value="WH-like_DNA-bd_sf"/>
</dbReference>
<evidence type="ECO:0000313" key="2">
    <source>
        <dbReference type="Proteomes" id="UP000066042"/>
    </source>
</evidence>
<dbReference type="AlphaFoldDB" id="A0A0S1XEM7"/>
<protein>
    <recommendedName>
        <fullName evidence="3">DprA winged helix domain-containing protein</fullName>
    </recommendedName>
</protein>
<sequence>MQVRGVEVLQVLEALERSPQLVSDLVQELRMPAQEVKALLETLRAKGVVGKAESGFYYLREG</sequence>